<dbReference type="EMBL" id="CP015584">
    <property type="protein sequence ID" value="APT59896.1"/>
    <property type="molecule type" value="Genomic_DNA"/>
</dbReference>
<keyword evidence="3" id="KW-1003">Cell membrane</keyword>
<dbReference type="InterPro" id="IPR035906">
    <property type="entry name" value="MetI-like_sf"/>
</dbReference>
<comment type="subcellular location">
    <subcellularLocation>
        <location evidence="1">Cell inner membrane</location>
        <topology evidence="1">Multi-pass membrane protein</topology>
    </subcellularLocation>
    <subcellularLocation>
        <location evidence="8">Cell membrane</location>
        <topology evidence="8">Multi-pass membrane protein</topology>
    </subcellularLocation>
</comment>
<evidence type="ECO:0000256" key="5">
    <source>
        <dbReference type="ARBA" id="ARBA00022692"/>
    </source>
</evidence>
<feature type="domain" description="ABC transmembrane type-1" evidence="9">
    <location>
        <begin position="63"/>
        <end position="251"/>
    </location>
</feature>
<protein>
    <submittedName>
        <fullName evidence="10">ABC transporter permease</fullName>
    </submittedName>
</protein>
<feature type="transmembrane region" description="Helical" evidence="8">
    <location>
        <begin position="7"/>
        <end position="32"/>
    </location>
</feature>
<evidence type="ECO:0000256" key="1">
    <source>
        <dbReference type="ARBA" id="ARBA00004429"/>
    </source>
</evidence>
<dbReference type="eggNOG" id="COG1177">
    <property type="taxonomic scope" value="Bacteria"/>
</dbReference>
<dbReference type="Gene3D" id="1.10.3720.10">
    <property type="entry name" value="MetI-like"/>
    <property type="match status" value="1"/>
</dbReference>
<keyword evidence="6 8" id="KW-1133">Transmembrane helix</keyword>
<dbReference type="PROSITE" id="PS50928">
    <property type="entry name" value="ABC_TM1"/>
    <property type="match status" value="1"/>
</dbReference>
<feature type="transmembrane region" description="Helical" evidence="8">
    <location>
        <begin position="187"/>
        <end position="212"/>
    </location>
</feature>
<evidence type="ECO:0000256" key="7">
    <source>
        <dbReference type="ARBA" id="ARBA00023136"/>
    </source>
</evidence>
<dbReference type="Pfam" id="PF00528">
    <property type="entry name" value="BPD_transp_1"/>
    <property type="match status" value="1"/>
</dbReference>
<dbReference type="PANTHER" id="PTHR43357:SF4">
    <property type="entry name" value="INNER MEMBRANE ABC TRANSPORTER PERMEASE PROTEIN YDCV"/>
    <property type="match status" value="1"/>
</dbReference>
<comment type="similarity">
    <text evidence="8">Belongs to the binding-protein-dependent transport system permease family.</text>
</comment>
<evidence type="ECO:0000313" key="10">
    <source>
        <dbReference type="EMBL" id="APT59896.1"/>
    </source>
</evidence>
<keyword evidence="5 8" id="KW-0812">Transmembrane</keyword>
<reference evidence="10 12" key="1">
    <citation type="submission" date="2016-05" db="EMBL/GenBank/DDBJ databases">
        <title>Complete Genome and Methylome Analysis of Psychrotrophic Bacterial Isolates from Antarctic Lake Untersee.</title>
        <authorList>
            <person name="Fomenkov A."/>
            <person name="Akimov V.N."/>
            <person name="Vasilyeva L.V."/>
            <person name="Andersen D."/>
            <person name="Vincze T."/>
            <person name="Roberts R.J."/>
        </authorList>
    </citation>
    <scope>NUCLEOTIDE SEQUENCE [LARGE SCALE GENOMIC DNA]</scope>
    <source>
        <strain evidence="10 12">U14-5</strain>
    </source>
</reference>
<evidence type="ECO:0000259" key="9">
    <source>
        <dbReference type="PROSITE" id="PS50928"/>
    </source>
</evidence>
<keyword evidence="4" id="KW-0997">Cell inner membrane</keyword>
<dbReference type="PANTHER" id="PTHR43357">
    <property type="entry name" value="INNER MEMBRANE ABC TRANSPORTER PERMEASE PROTEIN YDCV"/>
    <property type="match status" value="1"/>
</dbReference>
<evidence type="ECO:0000313" key="13">
    <source>
        <dbReference type="Proteomes" id="UP001258945"/>
    </source>
</evidence>
<proteinExistence type="inferred from homology"/>
<dbReference type="GO" id="GO:0005886">
    <property type="term" value="C:plasma membrane"/>
    <property type="evidence" value="ECO:0007669"/>
    <property type="project" value="UniProtKB-SubCell"/>
</dbReference>
<gene>
    <name evidence="10" type="ORF">RGI145_21590</name>
    <name evidence="11" type="ORF">RQ831_22975</name>
</gene>
<dbReference type="KEGG" id="rgi:RGI145_21590"/>
<dbReference type="SUPFAM" id="SSF161098">
    <property type="entry name" value="MetI-like"/>
    <property type="match status" value="1"/>
</dbReference>
<dbReference type="Proteomes" id="UP001258945">
    <property type="component" value="Unassembled WGS sequence"/>
</dbReference>
<evidence type="ECO:0000256" key="8">
    <source>
        <dbReference type="RuleBase" id="RU363032"/>
    </source>
</evidence>
<dbReference type="CDD" id="cd06261">
    <property type="entry name" value="TM_PBP2"/>
    <property type="match status" value="1"/>
</dbReference>
<evidence type="ECO:0000256" key="2">
    <source>
        <dbReference type="ARBA" id="ARBA00022448"/>
    </source>
</evidence>
<dbReference type="STRING" id="257708.RGI145_21590"/>
<feature type="transmembrane region" description="Helical" evidence="8">
    <location>
        <begin position="101"/>
        <end position="122"/>
    </location>
</feature>
<name>A0A1L7AMA6_9PROT</name>
<feature type="transmembrane region" description="Helical" evidence="8">
    <location>
        <begin position="232"/>
        <end position="254"/>
    </location>
</feature>
<evidence type="ECO:0000256" key="4">
    <source>
        <dbReference type="ARBA" id="ARBA00022519"/>
    </source>
</evidence>
<sequence>MALLRRALLIATLVAVLGFLVLPVAVVIPLSFSTARYLSFPPPGFGLGWYRAFFGNEAWTSAALMSLWTSLVSTLLSVLLGVPAAIGLARGRFPGRGLVQALILSPIVAPGIVVAIGLYYVYARFGLVGRPIALILGQTALAVPFVVVNVVSTLSSVDRRLERAALSLGATPWGAFRQVTLPLIRPGIAAGAVFAFVVCFDELLIALFLAGTGAVTLPRRMWEQLNYNLDPTIAAASTLLIVLTTALMLGGEYLRRRSARLRSGHSNGS</sequence>
<dbReference type="EMBL" id="JAVVDO010000089">
    <property type="protein sequence ID" value="MDT8333922.1"/>
    <property type="molecule type" value="Genomic_DNA"/>
</dbReference>
<accession>A0A1L7AMA6</accession>
<dbReference type="GO" id="GO:0055085">
    <property type="term" value="P:transmembrane transport"/>
    <property type="evidence" value="ECO:0007669"/>
    <property type="project" value="InterPro"/>
</dbReference>
<feature type="transmembrane region" description="Helical" evidence="8">
    <location>
        <begin position="128"/>
        <end position="151"/>
    </location>
</feature>
<dbReference type="Proteomes" id="UP000185494">
    <property type="component" value="Chromosome 2"/>
</dbReference>
<evidence type="ECO:0000313" key="12">
    <source>
        <dbReference type="Proteomes" id="UP000185494"/>
    </source>
</evidence>
<keyword evidence="2 8" id="KW-0813">Transport</keyword>
<keyword evidence="7 8" id="KW-0472">Membrane</keyword>
<feature type="transmembrane region" description="Helical" evidence="8">
    <location>
        <begin position="67"/>
        <end position="89"/>
    </location>
</feature>
<reference evidence="11 13" key="2">
    <citation type="journal article" date="2019" name="Microb. Pathog.">
        <title>Comparison of VITEK 2, MALDI-TOF MS, 16S rRNA gene sequencing, and whole-genome sequencing for identification of Roseomonas mucosa.</title>
        <authorList>
            <person name="Rudolph W.W."/>
            <person name="Gunzer F."/>
            <person name="Trauth M."/>
            <person name="Bunk B."/>
            <person name="Bigge R."/>
            <person name="Schrottner P."/>
        </authorList>
    </citation>
    <scope>NUCLEOTIDE SEQUENCE [LARGE SCALE GENOMIC DNA]</scope>
    <source>
        <strain evidence="11 13">DSM 103800</strain>
    </source>
</reference>
<dbReference type="RefSeq" id="WP_075800607.1">
    <property type="nucleotide sequence ID" value="NZ_CP015584.1"/>
</dbReference>
<keyword evidence="13" id="KW-1185">Reference proteome</keyword>
<dbReference type="AlphaFoldDB" id="A0A1L7AMA6"/>
<organism evidence="10 12">
    <name type="scientific">Roseomonas gilardii</name>
    <dbReference type="NCBI Taxonomy" id="257708"/>
    <lineage>
        <taxon>Bacteria</taxon>
        <taxon>Pseudomonadati</taxon>
        <taxon>Pseudomonadota</taxon>
        <taxon>Alphaproteobacteria</taxon>
        <taxon>Acetobacterales</taxon>
        <taxon>Roseomonadaceae</taxon>
        <taxon>Roseomonas</taxon>
    </lineage>
</organism>
<dbReference type="InterPro" id="IPR000515">
    <property type="entry name" value="MetI-like"/>
</dbReference>
<reference evidence="11" key="3">
    <citation type="submission" date="2023-09" db="EMBL/GenBank/DDBJ databases">
        <authorList>
            <person name="Schober I."/>
            <person name="Bunk B."/>
        </authorList>
    </citation>
    <scope>NUCLEOTIDE SEQUENCE</scope>
    <source>
        <strain evidence="11">DSM 103800</strain>
    </source>
</reference>
<evidence type="ECO:0000256" key="3">
    <source>
        <dbReference type="ARBA" id="ARBA00022475"/>
    </source>
</evidence>
<evidence type="ECO:0000313" key="11">
    <source>
        <dbReference type="EMBL" id="MDT8333922.1"/>
    </source>
</evidence>
<evidence type="ECO:0000256" key="6">
    <source>
        <dbReference type="ARBA" id="ARBA00022989"/>
    </source>
</evidence>